<protein>
    <submittedName>
        <fullName evidence="3">Alpha/beta hydrolase family protein</fullName>
    </submittedName>
</protein>
<comment type="caution">
    <text evidence="3">The sequence shown here is derived from an EMBL/GenBank/DDBJ whole genome shotgun (WGS) entry which is preliminary data.</text>
</comment>
<proteinExistence type="predicted"/>
<keyword evidence="3" id="KW-0378">Hydrolase</keyword>
<feature type="domain" description="DUF1023" evidence="2">
    <location>
        <begin position="158"/>
        <end position="331"/>
    </location>
</feature>
<dbReference type="Pfam" id="PF06259">
    <property type="entry name" value="Abhydrolase_8"/>
    <property type="match status" value="1"/>
</dbReference>
<dbReference type="SUPFAM" id="SSF53474">
    <property type="entry name" value="alpha/beta-Hydrolases"/>
    <property type="match status" value="1"/>
</dbReference>
<evidence type="ECO:0000256" key="1">
    <source>
        <dbReference type="SAM" id="Phobius"/>
    </source>
</evidence>
<sequence>MTSSGPTPTLTVWRTLLALAVVFVLLSTTGWTTLRHHRGPDGVREAALAAWAHGTIGGRALPDPASPPAATAAFFRSLTPRERGRLAARYPLVVGNLDGAPVTLRYRANRLALGDALTAERARMAGGRLSPDGRQEALRRSHRFTALMRDDRQILAFDPEGKGRVAEVIGDLDRAQRVSVIVPGVDTNLLTFQRSARKYTAPVGMAQSLYAAERGAAPATRTAVIAWADYTAPSGIGVDAAAGRLAGDGSVRLLGLVRALPGDSRVSLFCHSYGSVVCGVAARNLPGRVGDVAVAGSPGMRAETVAGLRTGARVWAMRDADDWIADVPYLEVGGLGHGADPVTPEFGARLLSADGAVGHAGYFEPGTESLRNFAGIGVGAYRDLSCANGARDGCRGGISGTERV</sequence>
<feature type="transmembrane region" description="Helical" evidence="1">
    <location>
        <begin position="12"/>
        <end position="34"/>
    </location>
</feature>
<keyword evidence="1" id="KW-0472">Membrane</keyword>
<evidence type="ECO:0000313" key="3">
    <source>
        <dbReference type="EMBL" id="MCS0638253.1"/>
    </source>
</evidence>
<dbReference type="EMBL" id="JANUGQ010000020">
    <property type="protein sequence ID" value="MCS0638253.1"/>
    <property type="molecule type" value="Genomic_DNA"/>
</dbReference>
<keyword evidence="1" id="KW-1133">Transmembrane helix</keyword>
<keyword evidence="4" id="KW-1185">Reference proteome</keyword>
<evidence type="ECO:0000313" key="4">
    <source>
        <dbReference type="Proteomes" id="UP001431313"/>
    </source>
</evidence>
<reference evidence="3" key="1">
    <citation type="submission" date="2022-08" db="EMBL/GenBank/DDBJ databases">
        <authorList>
            <person name="Somphong A."/>
            <person name="Phongsopitanun W."/>
        </authorList>
    </citation>
    <scope>NUCLEOTIDE SEQUENCE</scope>
    <source>
        <strain evidence="3">LP05-1</strain>
    </source>
</reference>
<organism evidence="3 4">
    <name type="scientific">Streptomyces pyxinae</name>
    <dbReference type="NCBI Taxonomy" id="2970734"/>
    <lineage>
        <taxon>Bacteria</taxon>
        <taxon>Bacillati</taxon>
        <taxon>Actinomycetota</taxon>
        <taxon>Actinomycetes</taxon>
        <taxon>Kitasatosporales</taxon>
        <taxon>Streptomycetaceae</taxon>
        <taxon>Streptomyces</taxon>
    </lineage>
</organism>
<dbReference type="RefSeq" id="WP_258789524.1">
    <property type="nucleotide sequence ID" value="NZ_JANUGQ010000020.1"/>
</dbReference>
<dbReference type="GO" id="GO:0016787">
    <property type="term" value="F:hydrolase activity"/>
    <property type="evidence" value="ECO:0007669"/>
    <property type="project" value="UniProtKB-KW"/>
</dbReference>
<accession>A0ABT2CLE8</accession>
<keyword evidence="1" id="KW-0812">Transmembrane</keyword>
<dbReference type="InterPro" id="IPR029058">
    <property type="entry name" value="AB_hydrolase_fold"/>
</dbReference>
<gene>
    <name evidence="3" type="ORF">NX801_21875</name>
</gene>
<name>A0ABT2CLE8_9ACTN</name>
<dbReference type="Proteomes" id="UP001431313">
    <property type="component" value="Unassembled WGS sequence"/>
</dbReference>
<evidence type="ECO:0000259" key="2">
    <source>
        <dbReference type="Pfam" id="PF06259"/>
    </source>
</evidence>
<dbReference type="InterPro" id="IPR010427">
    <property type="entry name" value="DUF1023"/>
</dbReference>
<dbReference type="Gene3D" id="3.40.50.1820">
    <property type="entry name" value="alpha/beta hydrolase"/>
    <property type="match status" value="1"/>
</dbReference>